<reference evidence="3" key="1">
    <citation type="journal article" date="2016" name="Nature">
        <title>Genome evolution in the allotetraploid frog Xenopus laevis.</title>
        <authorList>
            <person name="Session A.M."/>
            <person name="Uno Y."/>
            <person name="Kwon T."/>
            <person name="Chapman J.A."/>
            <person name="Toyoda A."/>
            <person name="Takahashi S."/>
            <person name="Fukui A."/>
            <person name="Hikosaka A."/>
            <person name="Suzuki A."/>
            <person name="Kondo M."/>
            <person name="van Heeringen S.J."/>
            <person name="Quigley I."/>
            <person name="Heinz S."/>
            <person name="Ogino H."/>
            <person name="Ochi H."/>
            <person name="Hellsten U."/>
            <person name="Lyons J.B."/>
            <person name="Simakov O."/>
            <person name="Putnam N."/>
            <person name="Stites J."/>
            <person name="Kuroki Y."/>
            <person name="Tanaka T."/>
            <person name="Michiue T."/>
            <person name="Watanabe M."/>
            <person name="Bogdanovic O."/>
            <person name="Lister R."/>
            <person name="Georgiou G."/>
            <person name="Paranjpe S.S."/>
            <person name="van Kruijsbergen I."/>
            <person name="Shu S."/>
            <person name="Carlson J."/>
            <person name="Kinoshita T."/>
            <person name="Ohta Y."/>
            <person name="Mawaribuchi S."/>
            <person name="Jenkins J."/>
            <person name="Grimwood J."/>
            <person name="Schmutz J."/>
            <person name="Mitros T."/>
            <person name="Mozaffari S.V."/>
            <person name="Suzuki Y."/>
            <person name="Haramoto Y."/>
            <person name="Yamamoto T.S."/>
            <person name="Takagi C."/>
            <person name="Heald R."/>
            <person name="Miller K."/>
            <person name="Haudenschild C."/>
            <person name="Kitzman J."/>
            <person name="Nakayama T."/>
            <person name="Izutsu Y."/>
            <person name="Robert J."/>
            <person name="Fortriede J."/>
            <person name="Burns K."/>
            <person name="Lotay V."/>
            <person name="Karimi K."/>
            <person name="Yasuoka Y."/>
            <person name="Dichmann D.S."/>
            <person name="Flajnik M.F."/>
            <person name="Houston D.W."/>
            <person name="Shendure J."/>
            <person name="DuPasquier L."/>
            <person name="Vize P.D."/>
            <person name="Zorn A.M."/>
            <person name="Ito M."/>
            <person name="Marcotte E.M."/>
            <person name="Wallingford J.B."/>
            <person name="Ito Y."/>
            <person name="Asashima M."/>
            <person name="Ueno N."/>
            <person name="Matsuda Y."/>
            <person name="Veenstra G.J."/>
            <person name="Fujiyama A."/>
            <person name="Harland R.M."/>
            <person name="Taira M."/>
            <person name="Rokhsar D.S."/>
        </authorList>
    </citation>
    <scope>NUCLEOTIDE SEQUENCE [LARGE SCALE GENOMIC DNA]</scope>
    <source>
        <strain evidence="3">J</strain>
    </source>
</reference>
<feature type="region of interest" description="Disordered" evidence="1">
    <location>
        <begin position="57"/>
        <end position="81"/>
    </location>
</feature>
<proteinExistence type="predicted"/>
<feature type="compositionally biased region" description="Basic and acidic residues" evidence="1">
    <location>
        <begin position="72"/>
        <end position="81"/>
    </location>
</feature>
<name>A0A974DGS2_XENLA</name>
<dbReference type="Proteomes" id="UP000694892">
    <property type="component" value="Chromosome 3L"/>
</dbReference>
<evidence type="ECO:0000313" key="3">
    <source>
        <dbReference type="Proteomes" id="UP000694892"/>
    </source>
</evidence>
<dbReference type="AlphaFoldDB" id="A0A974DGS2"/>
<dbReference type="EMBL" id="CM004470">
    <property type="protein sequence ID" value="OCT90621.1"/>
    <property type="molecule type" value="Genomic_DNA"/>
</dbReference>
<evidence type="ECO:0000256" key="1">
    <source>
        <dbReference type="SAM" id="MobiDB-lite"/>
    </source>
</evidence>
<protein>
    <submittedName>
        <fullName evidence="2">Uncharacterized protein</fullName>
    </submittedName>
</protein>
<feature type="compositionally biased region" description="Polar residues" evidence="1">
    <location>
        <begin position="61"/>
        <end position="71"/>
    </location>
</feature>
<accession>A0A974DGS2</accession>
<organism evidence="2 3">
    <name type="scientific">Xenopus laevis</name>
    <name type="common">African clawed frog</name>
    <dbReference type="NCBI Taxonomy" id="8355"/>
    <lineage>
        <taxon>Eukaryota</taxon>
        <taxon>Metazoa</taxon>
        <taxon>Chordata</taxon>
        <taxon>Craniata</taxon>
        <taxon>Vertebrata</taxon>
        <taxon>Euteleostomi</taxon>
        <taxon>Amphibia</taxon>
        <taxon>Batrachia</taxon>
        <taxon>Anura</taxon>
        <taxon>Pipoidea</taxon>
        <taxon>Pipidae</taxon>
        <taxon>Xenopodinae</taxon>
        <taxon>Xenopus</taxon>
        <taxon>Xenopus</taxon>
    </lineage>
</organism>
<gene>
    <name evidence="2" type="ORF">XELAEV_18019238mg</name>
</gene>
<sequence>MFQWCFAEYHYTGALPHGSRSWCYPFQSPLPDKGLTDPPVWFCPGIGGELILGVGDRQSPHVGSQTSSISRATRDLHPLVM</sequence>
<evidence type="ECO:0000313" key="2">
    <source>
        <dbReference type="EMBL" id="OCT90621.1"/>
    </source>
</evidence>